<protein>
    <submittedName>
        <fullName evidence="1">Uncharacterized protein</fullName>
    </submittedName>
</protein>
<keyword evidence="2" id="KW-1185">Reference proteome</keyword>
<organism evidence="1 2">
    <name type="scientific">Araneus ventricosus</name>
    <name type="common">Orbweaver spider</name>
    <name type="synonym">Epeira ventricosa</name>
    <dbReference type="NCBI Taxonomy" id="182803"/>
    <lineage>
        <taxon>Eukaryota</taxon>
        <taxon>Metazoa</taxon>
        <taxon>Ecdysozoa</taxon>
        <taxon>Arthropoda</taxon>
        <taxon>Chelicerata</taxon>
        <taxon>Arachnida</taxon>
        <taxon>Araneae</taxon>
        <taxon>Araneomorphae</taxon>
        <taxon>Entelegynae</taxon>
        <taxon>Araneoidea</taxon>
        <taxon>Araneidae</taxon>
        <taxon>Araneus</taxon>
    </lineage>
</organism>
<proteinExistence type="predicted"/>
<dbReference type="AlphaFoldDB" id="A0A4Y2I4X1"/>
<comment type="caution">
    <text evidence="1">The sequence shown here is derived from an EMBL/GenBank/DDBJ whole genome shotgun (WGS) entry which is preliminary data.</text>
</comment>
<gene>
    <name evidence="1" type="ORF">AVEN_67286_1</name>
</gene>
<dbReference type="Proteomes" id="UP000499080">
    <property type="component" value="Unassembled WGS sequence"/>
</dbReference>
<sequence length="125" mass="14554">MNVRRSRADLIFWEAMSLQDFETVVFLCICREITSSKSVPLGGHDSFDVIHTLTTDREPFRLRVRLHAVVLVFVKRRSCEDSINRKKILSRKLQDFVHPAYLISISCGHSIYRNSLVTLDFIRQS</sequence>
<evidence type="ECO:0000313" key="1">
    <source>
        <dbReference type="EMBL" id="GBM72708.1"/>
    </source>
</evidence>
<name>A0A4Y2I4X1_ARAVE</name>
<reference evidence="1 2" key="1">
    <citation type="journal article" date="2019" name="Sci. Rep.">
        <title>Orb-weaving spider Araneus ventricosus genome elucidates the spidroin gene catalogue.</title>
        <authorList>
            <person name="Kono N."/>
            <person name="Nakamura H."/>
            <person name="Ohtoshi R."/>
            <person name="Moran D.A.P."/>
            <person name="Shinohara A."/>
            <person name="Yoshida Y."/>
            <person name="Fujiwara M."/>
            <person name="Mori M."/>
            <person name="Tomita M."/>
            <person name="Arakawa K."/>
        </authorList>
    </citation>
    <scope>NUCLEOTIDE SEQUENCE [LARGE SCALE GENOMIC DNA]</scope>
</reference>
<evidence type="ECO:0000313" key="2">
    <source>
        <dbReference type="Proteomes" id="UP000499080"/>
    </source>
</evidence>
<dbReference type="EMBL" id="BGPR01002394">
    <property type="protein sequence ID" value="GBM72708.1"/>
    <property type="molecule type" value="Genomic_DNA"/>
</dbReference>
<accession>A0A4Y2I4X1</accession>